<dbReference type="Proteomes" id="UP000326725">
    <property type="component" value="Unassembled WGS sequence"/>
</dbReference>
<gene>
    <name evidence="1" type="ORF">HALO32_02559</name>
</gene>
<reference evidence="1 2" key="1">
    <citation type="submission" date="2019-09" db="EMBL/GenBank/DDBJ databases">
        <authorList>
            <person name="Criscuolo A."/>
        </authorList>
    </citation>
    <scope>NUCLEOTIDE SEQUENCE [LARGE SCALE GENOMIC DNA]</scope>
    <source>
        <strain evidence="2">3(2)</strain>
    </source>
</reference>
<evidence type="ECO:0000313" key="1">
    <source>
        <dbReference type="EMBL" id="VVZ96459.1"/>
    </source>
</evidence>
<proteinExistence type="predicted"/>
<evidence type="ECO:0000313" key="2">
    <source>
        <dbReference type="Proteomes" id="UP000326725"/>
    </source>
</evidence>
<protein>
    <submittedName>
        <fullName evidence="1">Uncharacterized protein</fullName>
    </submittedName>
</protein>
<sequence length="84" mass="9477">MTLFTYCPDCWPADMVDYVDGHCAICGAVLTTTTDPEKHISLLEEQRDCLADCLHDAMQWLEHAGVKTVPRRPALGLIHVRRQP</sequence>
<dbReference type="AlphaFoldDB" id="A0A5K1IBZ3"/>
<dbReference type="RefSeq" id="WP_151444252.1">
    <property type="nucleotide sequence ID" value="NZ_CABVOU010000039.1"/>
</dbReference>
<organism evidence="1 2">
    <name type="scientific">Halomonas lysinitropha</name>
    <dbReference type="NCBI Taxonomy" id="2607506"/>
    <lineage>
        <taxon>Bacteria</taxon>
        <taxon>Pseudomonadati</taxon>
        <taxon>Pseudomonadota</taxon>
        <taxon>Gammaproteobacteria</taxon>
        <taxon>Oceanospirillales</taxon>
        <taxon>Halomonadaceae</taxon>
        <taxon>Halomonas</taxon>
    </lineage>
</organism>
<accession>A0A5K1IBZ3</accession>
<keyword evidence="2" id="KW-1185">Reference proteome</keyword>
<name>A0A5K1IBZ3_9GAMM</name>
<dbReference type="EMBL" id="CABVOU010000039">
    <property type="protein sequence ID" value="VVZ96459.1"/>
    <property type="molecule type" value="Genomic_DNA"/>
</dbReference>